<evidence type="ECO:0000256" key="1">
    <source>
        <dbReference type="SAM" id="MobiDB-lite"/>
    </source>
</evidence>
<organism evidence="3 4">
    <name type="scientific">Bodo saltans</name>
    <name type="common">Flagellated protozoan</name>
    <dbReference type="NCBI Taxonomy" id="75058"/>
    <lineage>
        <taxon>Eukaryota</taxon>
        <taxon>Discoba</taxon>
        <taxon>Euglenozoa</taxon>
        <taxon>Kinetoplastea</taxon>
        <taxon>Metakinetoplastina</taxon>
        <taxon>Eubodonida</taxon>
        <taxon>Bodonidae</taxon>
        <taxon>Bodo</taxon>
    </lineage>
</organism>
<sequence>MLPGAVYGSLMCLSSGDSIGLGALALFLVIVVFVAHYLALTRLVLPNAVYVEYAIPQPTGSWLEVTLKMLPESKWLSYPLVRGFGPLMASRCREYCVMTFSDLFLSCLLAVATGLGVGTKGSSCSYAPLIVAVVYFLYAAALVVKRPHRIPTDKLLAPMISTTYGVMCVLKYTESDGGACGTLLSVLQITQIKKKWRWCTSSTPQHLSFYALTASQQTNCLRRMISTTYGVMCVLKYTESDSGACGTLLSVLQITQMILRMWVMFREQQWQRIEQEEEEERERIRLSLLMLEGDECTGKDELHVNDLLCARASDGSGNDGSGSDMGGALVDIRDSGTAAADRSDHTDDETSAAVVEVLFWDENGVAVGMNGTSVVSDDDATRHGDANESFDGELIMTNHEKMMREQQQHQQNSAVVYGTVFDRRLRLDAQQKKQGKRGKSSMFSLSSYL</sequence>
<evidence type="ECO:0000256" key="2">
    <source>
        <dbReference type="SAM" id="Phobius"/>
    </source>
</evidence>
<accession>A0A0S4JMP8</accession>
<dbReference type="Proteomes" id="UP000051952">
    <property type="component" value="Unassembled WGS sequence"/>
</dbReference>
<dbReference type="AlphaFoldDB" id="A0A0S4JMP8"/>
<name>A0A0S4JMP8_BODSA</name>
<keyword evidence="2" id="KW-0812">Transmembrane</keyword>
<feature type="transmembrane region" description="Helical" evidence="2">
    <location>
        <begin position="125"/>
        <end position="144"/>
    </location>
</feature>
<keyword evidence="2" id="KW-0472">Membrane</keyword>
<feature type="transmembrane region" description="Helical" evidence="2">
    <location>
        <begin position="95"/>
        <end position="119"/>
    </location>
</feature>
<gene>
    <name evidence="3" type="ORF">BSAL_39420</name>
</gene>
<evidence type="ECO:0000313" key="4">
    <source>
        <dbReference type="Proteomes" id="UP000051952"/>
    </source>
</evidence>
<dbReference type="VEuPathDB" id="TriTrypDB:BSAL_57480"/>
<proteinExistence type="predicted"/>
<protein>
    <submittedName>
        <fullName evidence="3">Membrane-associated protein, putative</fullName>
    </submittedName>
</protein>
<reference evidence="4" key="1">
    <citation type="submission" date="2015-09" db="EMBL/GenBank/DDBJ databases">
        <authorList>
            <consortium name="Pathogen Informatics"/>
        </authorList>
    </citation>
    <scope>NUCLEOTIDE SEQUENCE [LARGE SCALE GENOMIC DNA]</scope>
    <source>
        <strain evidence="4">Lake Konstanz</strain>
    </source>
</reference>
<feature type="region of interest" description="Disordered" evidence="1">
    <location>
        <begin position="430"/>
        <end position="449"/>
    </location>
</feature>
<evidence type="ECO:0000313" key="3">
    <source>
        <dbReference type="EMBL" id="CUG92799.1"/>
    </source>
</evidence>
<keyword evidence="2" id="KW-1133">Transmembrane helix</keyword>
<dbReference type="EMBL" id="CYKH01002087">
    <property type="protein sequence ID" value="CUG92799.1"/>
    <property type="molecule type" value="Genomic_DNA"/>
</dbReference>
<feature type="transmembrane region" description="Helical" evidence="2">
    <location>
        <begin position="20"/>
        <end position="40"/>
    </location>
</feature>
<keyword evidence="4" id="KW-1185">Reference proteome</keyword>